<comment type="pathway">
    <text evidence="1">Pyrimidine metabolism; UMP biosynthesis via de novo pathway; UMP from orotate: step 2/2.</text>
</comment>
<proteinExistence type="inferred from homology"/>
<dbReference type="InterPro" id="IPR011060">
    <property type="entry name" value="RibuloseP-bd_barrel"/>
</dbReference>
<dbReference type="PROSITE" id="PS00156">
    <property type="entry name" value="OMPDECASE"/>
    <property type="match status" value="1"/>
</dbReference>
<dbReference type="GO" id="GO:0004590">
    <property type="term" value="F:orotidine-5'-phosphate decarboxylase activity"/>
    <property type="evidence" value="ECO:0007669"/>
    <property type="project" value="UniProtKB-EC"/>
</dbReference>
<keyword evidence="7" id="KW-0456">Lyase</keyword>
<comment type="caution">
    <text evidence="11">The sequence shown here is derived from an EMBL/GenBank/DDBJ whole genome shotgun (WGS) entry which is preliminary data.</text>
</comment>
<evidence type="ECO:0000259" key="10">
    <source>
        <dbReference type="SMART" id="SM00934"/>
    </source>
</evidence>
<keyword evidence="5" id="KW-0210">Decarboxylase</keyword>
<dbReference type="PANTHER" id="PTHR43375">
    <property type="entry name" value="OROTIDINE 5'-PHOSPHATE DECARBOXYLASE"/>
    <property type="match status" value="1"/>
</dbReference>
<comment type="similarity">
    <text evidence="2">Belongs to the OMP decarboxylase family. Type 2 subfamily.</text>
</comment>
<dbReference type="InterPro" id="IPR001754">
    <property type="entry name" value="OMPdeCOase_dom"/>
</dbReference>
<dbReference type="Gene3D" id="3.20.20.70">
    <property type="entry name" value="Aldolase class I"/>
    <property type="match status" value="1"/>
</dbReference>
<dbReference type="PANTHER" id="PTHR43375:SF1">
    <property type="entry name" value="OROTIDINE 5'-PHOSPHATE DECARBOXYLASE"/>
    <property type="match status" value="1"/>
</dbReference>
<evidence type="ECO:0000256" key="1">
    <source>
        <dbReference type="ARBA" id="ARBA00004861"/>
    </source>
</evidence>
<feature type="domain" description="Orotidine 5'-phosphate decarboxylase" evidence="10">
    <location>
        <begin position="22"/>
        <end position="266"/>
    </location>
</feature>
<dbReference type="UniPathway" id="UPA00070">
    <property type="reaction ID" value="UER00120"/>
</dbReference>
<reference evidence="11" key="1">
    <citation type="journal article" date="2015" name="Nature">
        <title>Complex archaea that bridge the gap between prokaryotes and eukaryotes.</title>
        <authorList>
            <person name="Spang A."/>
            <person name="Saw J.H."/>
            <person name="Jorgensen S.L."/>
            <person name="Zaremba-Niedzwiedzka K."/>
            <person name="Martijn J."/>
            <person name="Lind A.E."/>
            <person name="van Eijk R."/>
            <person name="Schleper C."/>
            <person name="Guy L."/>
            <person name="Ettema T.J."/>
        </authorList>
    </citation>
    <scope>NUCLEOTIDE SEQUENCE</scope>
</reference>
<dbReference type="InterPro" id="IPR011995">
    <property type="entry name" value="OMPdecase_type-2"/>
</dbReference>
<dbReference type="NCBIfam" id="TIGR02127">
    <property type="entry name" value="pyrF_sub2"/>
    <property type="match status" value="1"/>
</dbReference>
<dbReference type="SUPFAM" id="SSF51366">
    <property type="entry name" value="Ribulose-phoshate binding barrel"/>
    <property type="match status" value="1"/>
</dbReference>
<evidence type="ECO:0000256" key="6">
    <source>
        <dbReference type="ARBA" id="ARBA00022975"/>
    </source>
</evidence>
<dbReference type="GO" id="GO:0006207">
    <property type="term" value="P:'de novo' pyrimidine nucleobase biosynthetic process"/>
    <property type="evidence" value="ECO:0007669"/>
    <property type="project" value="InterPro"/>
</dbReference>
<dbReference type="CDD" id="cd04725">
    <property type="entry name" value="OMP_decarboxylase_like"/>
    <property type="match status" value="1"/>
</dbReference>
<evidence type="ECO:0000256" key="5">
    <source>
        <dbReference type="ARBA" id="ARBA00022793"/>
    </source>
</evidence>
<dbReference type="SMART" id="SM00934">
    <property type="entry name" value="OMPdecase"/>
    <property type="match status" value="1"/>
</dbReference>
<evidence type="ECO:0000256" key="7">
    <source>
        <dbReference type="ARBA" id="ARBA00023239"/>
    </source>
</evidence>
<evidence type="ECO:0000313" key="11">
    <source>
        <dbReference type="EMBL" id="KKN20664.1"/>
    </source>
</evidence>
<dbReference type="Pfam" id="PF00215">
    <property type="entry name" value="OMPdecase"/>
    <property type="match status" value="1"/>
</dbReference>
<evidence type="ECO:0000256" key="4">
    <source>
        <dbReference type="ARBA" id="ARBA00021923"/>
    </source>
</evidence>
<evidence type="ECO:0000256" key="2">
    <source>
        <dbReference type="ARBA" id="ARBA00008847"/>
    </source>
</evidence>
<comment type="catalytic activity">
    <reaction evidence="9">
        <text>orotidine 5'-phosphate + H(+) = UMP + CO2</text>
        <dbReference type="Rhea" id="RHEA:11596"/>
        <dbReference type="ChEBI" id="CHEBI:15378"/>
        <dbReference type="ChEBI" id="CHEBI:16526"/>
        <dbReference type="ChEBI" id="CHEBI:57538"/>
        <dbReference type="ChEBI" id="CHEBI:57865"/>
        <dbReference type="EC" id="4.1.1.23"/>
    </reaction>
</comment>
<name>A0A0F9NRV9_9ZZZZ</name>
<gene>
    <name evidence="11" type="ORF">LCGC14_0933140</name>
</gene>
<evidence type="ECO:0000256" key="3">
    <source>
        <dbReference type="ARBA" id="ARBA00012321"/>
    </source>
</evidence>
<evidence type="ECO:0000256" key="9">
    <source>
        <dbReference type="ARBA" id="ARBA00049157"/>
    </source>
</evidence>
<protein>
    <recommendedName>
        <fullName evidence="4">Orotidine 5'-phosphate decarboxylase</fullName>
        <ecNumber evidence="3">4.1.1.23</ecNumber>
    </recommendedName>
    <alternativeName>
        <fullName evidence="8">OMP decarboxylase</fullName>
    </alternativeName>
</protein>
<dbReference type="GO" id="GO:0044205">
    <property type="term" value="P:'de novo' UMP biosynthetic process"/>
    <property type="evidence" value="ECO:0007669"/>
    <property type="project" value="UniProtKB-UniPathway"/>
</dbReference>
<organism evidence="11">
    <name type="scientific">marine sediment metagenome</name>
    <dbReference type="NCBI Taxonomy" id="412755"/>
    <lineage>
        <taxon>unclassified sequences</taxon>
        <taxon>metagenomes</taxon>
        <taxon>ecological metagenomes</taxon>
    </lineage>
</organism>
<sequence>MSNNLNNFRLRLIEKIKQKKSIVCVGIDPDLNSPSFPKFLLNEKKPKLSFAKMLIDEIEGLISVIKPNTRFYHIDETEQLREIVKYAHQKDLEVIGDCKENDIGNTMAMAYEKQFSGFDFDAITVNGYFGQDGVIGDAKMPIYKKWYEKGKGLFVLIKTSNHSSKEIQELEIKAENSYVFAKMANLVESWGKSYDFTIGGVAGATHSEHLKIISDCLSGILLIPGFGAQGGRPEDINQIIKKNKYCIVNSSRGVMYAYKRRFKDKFSEEDFAKASKAEVIHMNKELYF</sequence>
<keyword evidence="6" id="KW-0665">Pyrimidine biosynthesis</keyword>
<dbReference type="EC" id="4.1.1.23" evidence="3"/>
<dbReference type="AlphaFoldDB" id="A0A0F9NRV9"/>
<dbReference type="InterPro" id="IPR018089">
    <property type="entry name" value="OMPdecase_AS"/>
</dbReference>
<evidence type="ECO:0000256" key="8">
    <source>
        <dbReference type="ARBA" id="ARBA00033428"/>
    </source>
</evidence>
<dbReference type="EMBL" id="LAZR01003219">
    <property type="protein sequence ID" value="KKN20664.1"/>
    <property type="molecule type" value="Genomic_DNA"/>
</dbReference>
<dbReference type="InterPro" id="IPR013785">
    <property type="entry name" value="Aldolase_TIM"/>
</dbReference>
<accession>A0A0F9NRV9</accession>